<keyword evidence="2" id="KW-0472">Membrane</keyword>
<organism evidence="3 4">
    <name type="scientific">Microbacterium terrae</name>
    <dbReference type="NCBI Taxonomy" id="69369"/>
    <lineage>
        <taxon>Bacteria</taxon>
        <taxon>Bacillati</taxon>
        <taxon>Actinomycetota</taxon>
        <taxon>Actinomycetes</taxon>
        <taxon>Micrococcales</taxon>
        <taxon>Microbacteriaceae</taxon>
        <taxon>Microbacterium</taxon>
    </lineage>
</organism>
<evidence type="ECO:0000313" key="3">
    <source>
        <dbReference type="EMBL" id="KJL38751.1"/>
    </source>
</evidence>
<dbReference type="RefSeq" id="WP_045276434.1">
    <property type="nucleotide sequence ID" value="NZ_BAAAUP010000002.1"/>
</dbReference>
<keyword evidence="2" id="KW-1133">Transmembrane helix</keyword>
<dbReference type="InterPro" id="IPR011659">
    <property type="entry name" value="WD40"/>
</dbReference>
<dbReference type="STRING" id="92835.RS81_02546"/>
<sequence>MTTHDALSEREHDEMRDLVLAGTQSIRPADSRRAQFTAIAVSLVLVGAVAGGAIATSLTGETQPAPVTTSDPTPAPGPEENWVAFSSGGNIHLVREGAAPHMILGSEGDGIDQICPAFSPDGRRLASGEGIGDARTGVRDPALVITDLDAAGEATASESIPLGALSPPPCPIWSPDGRWIAFGGTPVSGAPWGMVDGVWLVEVDTREIRHLTDLAATDIEWAATASVLYIADESGILAYSAADDETRAIPDTAGAVAIGTDPRSGDLAVEWSRPSGRYDLGLMAPDGSGRRTLVEGYTRDRGIGPVWSPDGRRIVFQRSDGSPPPAPDEIANAGEHDEAVVVSVTADDALGPVGTQTVVAPVATGTARQWRPVAVSWAPSGEALRFTGWELLASGEMGAGSALLTVPVTDAAAATVLWETPEGIGSDVFPQNDFQSWSMR</sequence>
<feature type="transmembrane region" description="Helical" evidence="2">
    <location>
        <begin position="36"/>
        <end position="58"/>
    </location>
</feature>
<dbReference type="PATRIC" id="fig|92835.4.peg.2580"/>
<evidence type="ECO:0000313" key="4">
    <source>
        <dbReference type="Proteomes" id="UP000033956"/>
    </source>
</evidence>
<feature type="compositionally biased region" description="Polar residues" evidence="1">
    <location>
        <begin position="60"/>
        <end position="72"/>
    </location>
</feature>
<dbReference type="Proteomes" id="UP000033956">
    <property type="component" value="Unassembled WGS sequence"/>
</dbReference>
<keyword evidence="4" id="KW-1185">Reference proteome</keyword>
<accession>A0A0M2H4H0</accession>
<comment type="caution">
    <text evidence="3">The sequence shown here is derived from an EMBL/GenBank/DDBJ whole genome shotgun (WGS) entry which is preliminary data.</text>
</comment>
<dbReference type="OrthoDB" id="262125at2"/>
<dbReference type="EMBL" id="JYIZ01000054">
    <property type="protein sequence ID" value="KJL38751.1"/>
    <property type="molecule type" value="Genomic_DNA"/>
</dbReference>
<dbReference type="InterPro" id="IPR011042">
    <property type="entry name" value="6-blade_b-propeller_TolB-like"/>
</dbReference>
<dbReference type="AlphaFoldDB" id="A0A0M2H4H0"/>
<keyword evidence="2" id="KW-0812">Transmembrane</keyword>
<reference evidence="3 4" key="1">
    <citation type="submission" date="2015-02" db="EMBL/GenBank/DDBJ databases">
        <title>Draft genome sequences of ten Microbacterium spp. with emphasis on heavy metal contaminated environments.</title>
        <authorList>
            <person name="Corretto E."/>
        </authorList>
    </citation>
    <scope>NUCLEOTIDE SEQUENCE [LARGE SCALE GENOMIC DNA]</scope>
    <source>
        <strain evidence="3 4">DSM 12510</strain>
    </source>
</reference>
<evidence type="ECO:0000256" key="2">
    <source>
        <dbReference type="SAM" id="Phobius"/>
    </source>
</evidence>
<dbReference type="Pfam" id="PF07676">
    <property type="entry name" value="PD40"/>
    <property type="match status" value="3"/>
</dbReference>
<name>A0A0M2H4H0_9MICO</name>
<feature type="region of interest" description="Disordered" evidence="1">
    <location>
        <begin position="60"/>
        <end position="80"/>
    </location>
</feature>
<dbReference type="Gene3D" id="2.120.10.30">
    <property type="entry name" value="TolB, C-terminal domain"/>
    <property type="match status" value="1"/>
</dbReference>
<gene>
    <name evidence="3" type="ORF">RS81_02546</name>
</gene>
<evidence type="ECO:0000256" key="1">
    <source>
        <dbReference type="SAM" id="MobiDB-lite"/>
    </source>
</evidence>
<proteinExistence type="predicted"/>
<protein>
    <submittedName>
        <fullName evidence="3">Translocation protein TolB</fullName>
    </submittedName>
</protein>
<dbReference type="SUPFAM" id="SSF82171">
    <property type="entry name" value="DPP6 N-terminal domain-like"/>
    <property type="match status" value="1"/>
</dbReference>